<comment type="caution">
    <text evidence="5">The sequence shown here is derived from an EMBL/GenBank/DDBJ whole genome shotgun (WGS) entry which is preliminary data.</text>
</comment>
<evidence type="ECO:0000256" key="3">
    <source>
        <dbReference type="RuleBase" id="RU000389"/>
    </source>
</evidence>
<dbReference type="InterPro" id="IPR045584">
    <property type="entry name" value="Pilin-like"/>
</dbReference>
<gene>
    <name evidence="5" type="ORF">ACFOSU_17505</name>
</gene>
<keyword evidence="4" id="KW-0812">Transmembrane</keyword>
<keyword evidence="4" id="KW-0472">Membrane</keyword>
<evidence type="ECO:0000313" key="6">
    <source>
        <dbReference type="Proteomes" id="UP001595462"/>
    </source>
</evidence>
<dbReference type="Pfam" id="PF00114">
    <property type="entry name" value="Pilin"/>
    <property type="match status" value="1"/>
</dbReference>
<keyword evidence="3" id="KW-0281">Fimbrium</keyword>
<dbReference type="SUPFAM" id="SSF54523">
    <property type="entry name" value="Pili subunits"/>
    <property type="match status" value="1"/>
</dbReference>
<dbReference type="Proteomes" id="UP001595462">
    <property type="component" value="Unassembled WGS sequence"/>
</dbReference>
<evidence type="ECO:0000256" key="4">
    <source>
        <dbReference type="SAM" id="Phobius"/>
    </source>
</evidence>
<organism evidence="5 6">
    <name type="scientific">Salinisphaera aquimarina</name>
    <dbReference type="NCBI Taxonomy" id="2094031"/>
    <lineage>
        <taxon>Bacteria</taxon>
        <taxon>Pseudomonadati</taxon>
        <taxon>Pseudomonadota</taxon>
        <taxon>Gammaproteobacteria</taxon>
        <taxon>Salinisphaerales</taxon>
        <taxon>Salinisphaeraceae</taxon>
        <taxon>Salinisphaera</taxon>
    </lineage>
</organism>
<evidence type="ECO:0000256" key="1">
    <source>
        <dbReference type="ARBA" id="ARBA00005233"/>
    </source>
</evidence>
<dbReference type="NCBIfam" id="TIGR02532">
    <property type="entry name" value="IV_pilin_GFxxxE"/>
    <property type="match status" value="1"/>
</dbReference>
<keyword evidence="6" id="KW-1185">Reference proteome</keyword>
<keyword evidence="4" id="KW-1133">Transmembrane helix</keyword>
<dbReference type="Pfam" id="PF07963">
    <property type="entry name" value="N_methyl"/>
    <property type="match status" value="1"/>
</dbReference>
<name>A0ABV7EUY5_9GAMM</name>
<feature type="transmembrane region" description="Helical" evidence="4">
    <location>
        <begin position="7"/>
        <end position="27"/>
    </location>
</feature>
<evidence type="ECO:0000256" key="2">
    <source>
        <dbReference type="ARBA" id="ARBA00022481"/>
    </source>
</evidence>
<comment type="similarity">
    <text evidence="1 3">Belongs to the N-Me-Phe pilin family.</text>
</comment>
<dbReference type="PANTHER" id="PTHR30093">
    <property type="entry name" value="GENERAL SECRETION PATHWAY PROTEIN G"/>
    <property type="match status" value="1"/>
</dbReference>
<protein>
    <submittedName>
        <fullName evidence="5">Pilin</fullName>
    </submittedName>
</protein>
<evidence type="ECO:0000313" key="5">
    <source>
        <dbReference type="EMBL" id="MFC3105673.1"/>
    </source>
</evidence>
<sequence length="147" mass="15537">MQKQQGFTLIELMIVVAIIGILAAIAIPQYQNYVARSKITELIGAASACKTSVAEYYTTAGNLPADAQQAGCSNQKSQYVSGVTFDGEEIQATATNINSEVDSKIYALKPTVNSNDGGSLDWSCTTSTIPSKYLPANCRSAAATTEN</sequence>
<accession>A0ABV7EUY5</accession>
<dbReference type="InterPro" id="IPR001082">
    <property type="entry name" value="Pilin"/>
</dbReference>
<dbReference type="EMBL" id="JBHRSS010000008">
    <property type="protein sequence ID" value="MFC3105673.1"/>
    <property type="molecule type" value="Genomic_DNA"/>
</dbReference>
<dbReference type="PANTHER" id="PTHR30093:SF34">
    <property type="entry name" value="PREPILIN PEPTIDASE-DEPENDENT PROTEIN D"/>
    <property type="match status" value="1"/>
</dbReference>
<dbReference type="InterPro" id="IPR012902">
    <property type="entry name" value="N_methyl_site"/>
</dbReference>
<proteinExistence type="inferred from homology"/>
<dbReference type="Gene3D" id="3.30.700.10">
    <property type="entry name" value="Glycoprotein, Type 4 Pilin"/>
    <property type="match status" value="1"/>
</dbReference>
<keyword evidence="2" id="KW-0488">Methylation</keyword>
<reference evidence="6" key="1">
    <citation type="journal article" date="2019" name="Int. J. Syst. Evol. Microbiol.">
        <title>The Global Catalogue of Microorganisms (GCM) 10K type strain sequencing project: providing services to taxonomists for standard genome sequencing and annotation.</title>
        <authorList>
            <consortium name="The Broad Institute Genomics Platform"/>
            <consortium name="The Broad Institute Genome Sequencing Center for Infectious Disease"/>
            <person name="Wu L."/>
            <person name="Ma J."/>
        </authorList>
    </citation>
    <scope>NUCLEOTIDE SEQUENCE [LARGE SCALE GENOMIC DNA]</scope>
    <source>
        <strain evidence="6">KCTC 52640</strain>
    </source>
</reference>
<dbReference type="PROSITE" id="PS00409">
    <property type="entry name" value="PROKAR_NTER_METHYL"/>
    <property type="match status" value="1"/>
</dbReference>
<dbReference type="RefSeq" id="WP_380691210.1">
    <property type="nucleotide sequence ID" value="NZ_JBHRSS010000008.1"/>
</dbReference>